<gene>
    <name evidence="8" type="ORF">ACFODT_03015</name>
</gene>
<evidence type="ECO:0000313" key="8">
    <source>
        <dbReference type="EMBL" id="MFC3022802.1"/>
    </source>
</evidence>
<feature type="transmembrane region" description="Helical" evidence="7">
    <location>
        <begin position="249"/>
        <end position="272"/>
    </location>
</feature>
<feature type="transmembrane region" description="Helical" evidence="7">
    <location>
        <begin position="29"/>
        <end position="45"/>
    </location>
</feature>
<dbReference type="PANTHER" id="PTHR30106:SF1">
    <property type="entry name" value="UPF0324 MEMBRANE PROTEIN FN0533"/>
    <property type="match status" value="1"/>
</dbReference>
<evidence type="ECO:0000256" key="1">
    <source>
        <dbReference type="ARBA" id="ARBA00004651"/>
    </source>
</evidence>
<comment type="subcellular location">
    <subcellularLocation>
        <location evidence="1">Cell membrane</location>
        <topology evidence="1">Multi-pass membrane protein</topology>
    </subcellularLocation>
</comment>
<comment type="caution">
    <text evidence="8">The sequence shown here is derived from an EMBL/GenBank/DDBJ whole genome shotgun (WGS) entry which is preliminary data.</text>
</comment>
<feature type="transmembrane region" description="Helical" evidence="7">
    <location>
        <begin position="107"/>
        <end position="127"/>
    </location>
</feature>
<feature type="transmembrane region" description="Helical" evidence="7">
    <location>
        <begin position="200"/>
        <end position="217"/>
    </location>
</feature>
<evidence type="ECO:0000256" key="3">
    <source>
        <dbReference type="ARBA" id="ARBA00022475"/>
    </source>
</evidence>
<protein>
    <submittedName>
        <fullName evidence="8">YeiH family protein</fullName>
    </submittedName>
</protein>
<dbReference type="Pfam" id="PF03601">
    <property type="entry name" value="Cons_hypoth698"/>
    <property type="match status" value="1"/>
</dbReference>
<evidence type="ECO:0000256" key="4">
    <source>
        <dbReference type="ARBA" id="ARBA00022692"/>
    </source>
</evidence>
<evidence type="ECO:0000256" key="7">
    <source>
        <dbReference type="SAM" id="Phobius"/>
    </source>
</evidence>
<reference evidence="9" key="1">
    <citation type="journal article" date="2019" name="Int. J. Syst. Evol. Microbiol.">
        <title>The Global Catalogue of Microorganisms (GCM) 10K type strain sequencing project: providing services to taxonomists for standard genome sequencing and annotation.</title>
        <authorList>
            <consortium name="The Broad Institute Genomics Platform"/>
            <consortium name="The Broad Institute Genome Sequencing Center for Infectious Disease"/>
            <person name="Wu L."/>
            <person name="Ma J."/>
        </authorList>
    </citation>
    <scope>NUCLEOTIDE SEQUENCE [LARGE SCALE GENOMIC DNA]</scope>
    <source>
        <strain evidence="9">KCTC 62784</strain>
    </source>
</reference>
<accession>A0ABV7C461</accession>
<feature type="transmembrane region" description="Helical" evidence="7">
    <location>
        <begin position="133"/>
        <end position="154"/>
    </location>
</feature>
<feature type="transmembrane region" description="Helical" evidence="7">
    <location>
        <begin position="76"/>
        <end position="100"/>
    </location>
</feature>
<keyword evidence="9" id="KW-1185">Reference proteome</keyword>
<dbReference type="Proteomes" id="UP001595384">
    <property type="component" value="Unassembled WGS sequence"/>
</dbReference>
<keyword evidence="5 7" id="KW-1133">Transmembrane helix</keyword>
<comment type="similarity">
    <text evidence="2">Belongs to the UPF0324 family.</text>
</comment>
<feature type="transmembrane region" description="Helical" evidence="7">
    <location>
        <begin position="224"/>
        <end position="243"/>
    </location>
</feature>
<evidence type="ECO:0000313" key="9">
    <source>
        <dbReference type="Proteomes" id="UP001595384"/>
    </source>
</evidence>
<keyword evidence="6 7" id="KW-0472">Membrane</keyword>
<evidence type="ECO:0000256" key="2">
    <source>
        <dbReference type="ARBA" id="ARBA00007977"/>
    </source>
</evidence>
<sequence length="308" mass="32815">MMKIKNLFFWLGLILCVTPAINSPMALILGFLITSFGLVPQGIAVTKITKKLLAYSIVGLGFGIPLQQALSVTAHGIGLVMTTIIGTLLIGTVIASWIGLDKKTGHLIASGTAICGGSAIAAVAPAIDAKDEQIGVALGTVFVLNSVALFLFPMIGHALQLDQQTFGTWAAIAIHDTSSVVGAASAYGADALKTATTLKLARALWIVPVAFVSAWLFRSHTKKVTIPYFILFYCVAIAITALFPQGHRIYHLVFILSKQALVVCLYLIGCGISIQRLKQSGPRPFLFGVTLWILISCTSLSWLLTHPL</sequence>
<keyword evidence="4 7" id="KW-0812">Transmembrane</keyword>
<evidence type="ECO:0000256" key="6">
    <source>
        <dbReference type="ARBA" id="ARBA00023136"/>
    </source>
</evidence>
<feature type="transmembrane region" description="Helical" evidence="7">
    <location>
        <begin position="166"/>
        <end position="188"/>
    </location>
</feature>
<evidence type="ECO:0000256" key="5">
    <source>
        <dbReference type="ARBA" id="ARBA00022989"/>
    </source>
</evidence>
<keyword evidence="3" id="KW-1003">Cell membrane</keyword>
<dbReference type="InterPro" id="IPR018383">
    <property type="entry name" value="UPF0324_pro"/>
</dbReference>
<organism evidence="8 9">
    <name type="scientific">Vibrio zhugei</name>
    <dbReference type="NCBI Taxonomy" id="2479546"/>
    <lineage>
        <taxon>Bacteria</taxon>
        <taxon>Pseudomonadati</taxon>
        <taxon>Pseudomonadota</taxon>
        <taxon>Gammaproteobacteria</taxon>
        <taxon>Vibrionales</taxon>
        <taxon>Vibrionaceae</taxon>
        <taxon>Vibrio</taxon>
    </lineage>
</organism>
<feature type="transmembrane region" description="Helical" evidence="7">
    <location>
        <begin position="284"/>
        <end position="304"/>
    </location>
</feature>
<dbReference type="EMBL" id="JBHRSE010000023">
    <property type="protein sequence ID" value="MFC3022802.1"/>
    <property type="molecule type" value="Genomic_DNA"/>
</dbReference>
<proteinExistence type="inferred from homology"/>
<feature type="transmembrane region" description="Helical" evidence="7">
    <location>
        <begin position="52"/>
        <end position="70"/>
    </location>
</feature>
<dbReference type="PANTHER" id="PTHR30106">
    <property type="entry name" value="INNER MEMBRANE PROTEIN YEIH-RELATED"/>
    <property type="match status" value="1"/>
</dbReference>
<name>A0ABV7C461_9VIBR</name>
<dbReference type="RefSeq" id="WP_123015826.1">
    <property type="nucleotide sequence ID" value="NZ_AP024911.1"/>
</dbReference>